<accession>A0A1Z4UXS3</accession>
<organism evidence="1 2">
    <name type="scientific">Dolichospermum compactum NIES-806</name>
    <dbReference type="NCBI Taxonomy" id="1973481"/>
    <lineage>
        <taxon>Bacteria</taxon>
        <taxon>Bacillati</taxon>
        <taxon>Cyanobacteriota</taxon>
        <taxon>Cyanophyceae</taxon>
        <taxon>Nostocales</taxon>
        <taxon>Aphanizomenonaceae</taxon>
        <taxon>Dolichospermum</taxon>
        <taxon>Dolichospermum compactum</taxon>
    </lineage>
</organism>
<dbReference type="KEGG" id="dcm:NIES806_00890"/>
<evidence type="ECO:0000313" key="2">
    <source>
        <dbReference type="Proteomes" id="UP000218702"/>
    </source>
</evidence>
<keyword evidence="2" id="KW-1185">Reference proteome</keyword>
<dbReference type="AlphaFoldDB" id="A0A1Z4UXS3"/>
<reference evidence="1 2" key="1">
    <citation type="submission" date="2017-06" db="EMBL/GenBank/DDBJ databases">
        <title>Genome sequencing of cyanobaciteial culture collection at National Institute for Environmental Studies (NIES).</title>
        <authorList>
            <person name="Hirose Y."/>
            <person name="Shimura Y."/>
            <person name="Fujisawa T."/>
            <person name="Nakamura Y."/>
            <person name="Kawachi M."/>
        </authorList>
    </citation>
    <scope>NUCLEOTIDE SEQUENCE [LARGE SCALE GENOMIC DNA]</scope>
    <source>
        <strain evidence="1 2">NIES-806</strain>
    </source>
</reference>
<name>A0A1Z4UXS3_9CYAN</name>
<sequence>MITPAFHKSHIALAASTTNYDKPIINQQIVINNSKFGVKIVNPEGKVNFFPTTTVPLKEGDAYGWRITLDNYQGNIKGKVKWREVLTLPQAPETWTTENNKNFSISKDGRTATSTRTVTPVNGVIENFWTIAAGDPLGKHQIEVYIDERLIGTFAFEIVPF</sequence>
<dbReference type="EMBL" id="AP018316">
    <property type="protein sequence ID" value="BAZ83909.1"/>
    <property type="molecule type" value="Genomic_DNA"/>
</dbReference>
<proteinExistence type="predicted"/>
<evidence type="ECO:0000313" key="1">
    <source>
        <dbReference type="EMBL" id="BAZ83909.1"/>
    </source>
</evidence>
<gene>
    <name evidence="1" type="ORF">NIES806_00890</name>
</gene>
<protein>
    <submittedName>
        <fullName evidence="1">Uncharacterized protein</fullName>
    </submittedName>
</protein>
<dbReference type="Proteomes" id="UP000218702">
    <property type="component" value="Chromosome"/>
</dbReference>